<dbReference type="EMBL" id="LNZH02000189">
    <property type="protein sequence ID" value="OCB87730.1"/>
    <property type="molecule type" value="Genomic_DNA"/>
</dbReference>
<feature type="coiled-coil region" evidence="1">
    <location>
        <begin position="135"/>
        <end position="169"/>
    </location>
</feature>
<dbReference type="Proteomes" id="UP000757232">
    <property type="component" value="Unassembled WGS sequence"/>
</dbReference>
<gene>
    <name evidence="2" type="ORF">A7U60_g5257</name>
</gene>
<evidence type="ECO:0000256" key="1">
    <source>
        <dbReference type="SAM" id="Coils"/>
    </source>
</evidence>
<accession>A0A9Q5HXA8</accession>
<sequence>MVESSQGEVRISRRSWGDPEAFKHAPNKVWHSSEWPTSFSRSVPLLDARSTPLSPMDNWSITPESSVINNPFSLEVIAKEIDDEFKDMQGEPVYTFGHQPTPGLGEPYSMLLLSTSDLMPFRYSESIREAIHRNTSALIDKINMLEAQLDMEENRKTLAKKKIREAISEARKDALECRIKTIENLLVEYLPTA</sequence>
<keyword evidence="1" id="KW-0175">Coiled coil</keyword>
<reference evidence="2" key="1">
    <citation type="submission" date="2016-06" db="EMBL/GenBank/DDBJ databases">
        <title>Draft Genome sequence of the fungus Inonotus baumii.</title>
        <authorList>
            <person name="Zhu H."/>
            <person name="Lin W."/>
        </authorList>
    </citation>
    <scope>NUCLEOTIDE SEQUENCE</scope>
    <source>
        <strain evidence="2">821</strain>
    </source>
</reference>
<name>A0A9Q5HXA8_SANBA</name>
<comment type="caution">
    <text evidence="2">The sequence shown here is derived from an EMBL/GenBank/DDBJ whole genome shotgun (WGS) entry which is preliminary data.</text>
</comment>
<evidence type="ECO:0000313" key="3">
    <source>
        <dbReference type="Proteomes" id="UP000757232"/>
    </source>
</evidence>
<protein>
    <submittedName>
        <fullName evidence="2">Uncharacterized protein</fullName>
    </submittedName>
</protein>
<dbReference type="AlphaFoldDB" id="A0A9Q5HXA8"/>
<evidence type="ECO:0000313" key="2">
    <source>
        <dbReference type="EMBL" id="OCB87730.1"/>
    </source>
</evidence>
<keyword evidence="3" id="KW-1185">Reference proteome</keyword>
<organism evidence="2 3">
    <name type="scientific">Sanghuangporus baumii</name>
    <name type="common">Phellinus baumii</name>
    <dbReference type="NCBI Taxonomy" id="108892"/>
    <lineage>
        <taxon>Eukaryota</taxon>
        <taxon>Fungi</taxon>
        <taxon>Dikarya</taxon>
        <taxon>Basidiomycota</taxon>
        <taxon>Agaricomycotina</taxon>
        <taxon>Agaricomycetes</taxon>
        <taxon>Hymenochaetales</taxon>
        <taxon>Hymenochaetaceae</taxon>
        <taxon>Sanghuangporus</taxon>
    </lineage>
</organism>
<proteinExistence type="predicted"/>